<evidence type="ECO:0008006" key="9">
    <source>
        <dbReference type="Google" id="ProtNLM"/>
    </source>
</evidence>
<keyword evidence="3 6" id="KW-0812">Transmembrane</keyword>
<evidence type="ECO:0000256" key="1">
    <source>
        <dbReference type="ARBA" id="ARBA00004141"/>
    </source>
</evidence>
<dbReference type="InterPro" id="IPR006214">
    <property type="entry name" value="Bax_inhibitor_1-related"/>
</dbReference>
<evidence type="ECO:0000313" key="7">
    <source>
        <dbReference type="EMBL" id="CAL8122769.1"/>
    </source>
</evidence>
<dbReference type="PANTHER" id="PTHR23291:SF32">
    <property type="entry name" value="BAX INHIBITOR 1"/>
    <property type="match status" value="1"/>
</dbReference>
<feature type="transmembrane region" description="Helical" evidence="6">
    <location>
        <begin position="166"/>
        <end position="187"/>
    </location>
</feature>
<dbReference type="PANTHER" id="PTHR23291">
    <property type="entry name" value="BAX INHIBITOR-RELATED"/>
    <property type="match status" value="1"/>
</dbReference>
<dbReference type="Proteomes" id="UP001642540">
    <property type="component" value="Unassembled WGS sequence"/>
</dbReference>
<evidence type="ECO:0000313" key="8">
    <source>
        <dbReference type="Proteomes" id="UP001642540"/>
    </source>
</evidence>
<dbReference type="Pfam" id="PF01027">
    <property type="entry name" value="Bax1-I"/>
    <property type="match status" value="1"/>
</dbReference>
<evidence type="ECO:0000256" key="5">
    <source>
        <dbReference type="ARBA" id="ARBA00023136"/>
    </source>
</evidence>
<dbReference type="EMBL" id="CAXLJM020000068">
    <property type="protein sequence ID" value="CAL8122769.1"/>
    <property type="molecule type" value="Genomic_DNA"/>
</dbReference>
<feature type="transmembrane region" description="Helical" evidence="6">
    <location>
        <begin position="81"/>
        <end position="103"/>
    </location>
</feature>
<feature type="transmembrane region" description="Helical" evidence="6">
    <location>
        <begin position="21"/>
        <end position="43"/>
    </location>
</feature>
<evidence type="ECO:0000256" key="4">
    <source>
        <dbReference type="ARBA" id="ARBA00022989"/>
    </source>
</evidence>
<organism evidence="7 8">
    <name type="scientific">Orchesella dallaii</name>
    <dbReference type="NCBI Taxonomy" id="48710"/>
    <lineage>
        <taxon>Eukaryota</taxon>
        <taxon>Metazoa</taxon>
        <taxon>Ecdysozoa</taxon>
        <taxon>Arthropoda</taxon>
        <taxon>Hexapoda</taxon>
        <taxon>Collembola</taxon>
        <taxon>Entomobryomorpha</taxon>
        <taxon>Entomobryoidea</taxon>
        <taxon>Orchesellidae</taxon>
        <taxon>Orchesellinae</taxon>
        <taxon>Orchesella</taxon>
    </lineage>
</organism>
<evidence type="ECO:0000256" key="2">
    <source>
        <dbReference type="ARBA" id="ARBA00010350"/>
    </source>
</evidence>
<protein>
    <recommendedName>
        <fullName evidence="9">Bax inhibitor 1</fullName>
    </recommendedName>
</protein>
<keyword evidence="4 6" id="KW-1133">Transmembrane helix</keyword>
<comment type="similarity">
    <text evidence="2 6">Belongs to the BI1 family.</text>
</comment>
<keyword evidence="5 6" id="KW-0472">Membrane</keyword>
<evidence type="ECO:0000256" key="6">
    <source>
        <dbReference type="RuleBase" id="RU004379"/>
    </source>
</evidence>
<feature type="transmembrane region" description="Helical" evidence="6">
    <location>
        <begin position="109"/>
        <end position="129"/>
    </location>
</feature>
<evidence type="ECO:0000256" key="3">
    <source>
        <dbReference type="ARBA" id="ARBA00022692"/>
    </source>
</evidence>
<feature type="transmembrane region" description="Helical" evidence="6">
    <location>
        <begin position="49"/>
        <end position="69"/>
    </location>
</feature>
<reference evidence="7 8" key="1">
    <citation type="submission" date="2024-08" db="EMBL/GenBank/DDBJ databases">
        <authorList>
            <person name="Cucini C."/>
            <person name="Frati F."/>
        </authorList>
    </citation>
    <scope>NUCLEOTIDE SEQUENCE [LARGE SCALE GENOMIC DNA]</scope>
</reference>
<name>A0ABP1R8K7_9HEXA</name>
<feature type="transmembrane region" description="Helical" evidence="6">
    <location>
        <begin position="199"/>
        <end position="222"/>
    </location>
</feature>
<comment type="caution">
    <text evidence="7">The sequence shown here is derived from an EMBL/GenBank/DDBJ whole genome shotgun (WGS) entry which is preliminary data.</text>
</comment>
<sequence length="235" mass="26138">METLQNFTNMMNNKLDQPIRGHLKNVYASIASATFAAAAGSFIHCNGYFEGGLLSALGSIILMCMLAFSRNPDGKDDGTRFMYLNGFAFCTGLSTGPLIDLVWDIEPSIVVSALMYTCVIFTCFSLSAIIAPEGKYLMLGAPLMSTLSAMLLASLLNIFIRSHTIAYMQLILGLLVMSAFILYDTHLIMEKFRMGDKDYIWHALTLFMDLASIFKHILILLADKEQGSRKKDNRR</sequence>
<accession>A0ABP1R8K7</accession>
<gene>
    <name evidence="7" type="ORF">ODALV1_LOCUS19944</name>
</gene>
<feature type="transmembrane region" description="Helical" evidence="6">
    <location>
        <begin position="136"/>
        <end position="160"/>
    </location>
</feature>
<proteinExistence type="inferred from homology"/>
<comment type="subcellular location">
    <subcellularLocation>
        <location evidence="1">Membrane</location>
        <topology evidence="1">Multi-pass membrane protein</topology>
    </subcellularLocation>
</comment>
<keyword evidence="8" id="KW-1185">Reference proteome</keyword>